<dbReference type="PANTHER" id="PTHR48090">
    <property type="entry name" value="UNDECAPRENYL-PHOSPHATE 4-DEOXY-4-FORMAMIDO-L-ARABINOSE TRANSFERASE-RELATED"/>
    <property type="match status" value="1"/>
</dbReference>
<feature type="domain" description="Glycosyltransferase 2-like" evidence="1">
    <location>
        <begin position="11"/>
        <end position="123"/>
    </location>
</feature>
<gene>
    <name evidence="2" type="ORF">METZ01_LOCUS298018</name>
</gene>
<reference evidence="2" key="1">
    <citation type="submission" date="2018-05" db="EMBL/GenBank/DDBJ databases">
        <authorList>
            <person name="Lanie J.A."/>
            <person name="Ng W.-L."/>
            <person name="Kazmierczak K.M."/>
            <person name="Andrzejewski T.M."/>
            <person name="Davidsen T.M."/>
            <person name="Wayne K.J."/>
            <person name="Tettelin H."/>
            <person name="Glass J.I."/>
            <person name="Rusch D."/>
            <person name="Podicherti R."/>
            <person name="Tsui H.-C.T."/>
            <person name="Winkler M.E."/>
        </authorList>
    </citation>
    <scope>NUCLEOTIDE SEQUENCE</scope>
</reference>
<evidence type="ECO:0000313" key="2">
    <source>
        <dbReference type="EMBL" id="SVC45164.1"/>
    </source>
</evidence>
<dbReference type="Pfam" id="PF00535">
    <property type="entry name" value="Glycos_transf_2"/>
    <property type="match status" value="1"/>
</dbReference>
<name>A0A382M834_9ZZZZ</name>
<dbReference type="SUPFAM" id="SSF53448">
    <property type="entry name" value="Nucleotide-diphospho-sugar transferases"/>
    <property type="match status" value="1"/>
</dbReference>
<protein>
    <recommendedName>
        <fullName evidence="1">Glycosyltransferase 2-like domain-containing protein</fullName>
    </recommendedName>
</protein>
<dbReference type="AlphaFoldDB" id="A0A382M834"/>
<accession>A0A382M834</accession>
<dbReference type="EMBL" id="UINC01091970">
    <property type="protein sequence ID" value="SVC45164.1"/>
    <property type="molecule type" value="Genomic_DNA"/>
</dbReference>
<evidence type="ECO:0000259" key="1">
    <source>
        <dbReference type="Pfam" id="PF00535"/>
    </source>
</evidence>
<sequence length="125" mass="13086">VTGASPRILLLIPAYNEASRIGPVLETYALYFREHHPDNFHLVVVLNGCTDDTLGVVERASGQHPEISHVNIPEPIGKGGALIEGLKLAPKADLVGYVDADGATPPAAFDDLVTECAGADCVIGS</sequence>
<dbReference type="InterPro" id="IPR029044">
    <property type="entry name" value="Nucleotide-diphossugar_trans"/>
</dbReference>
<feature type="non-terminal residue" evidence="2">
    <location>
        <position position="1"/>
    </location>
</feature>
<dbReference type="Gene3D" id="3.90.550.10">
    <property type="entry name" value="Spore Coat Polysaccharide Biosynthesis Protein SpsA, Chain A"/>
    <property type="match status" value="1"/>
</dbReference>
<dbReference type="InterPro" id="IPR001173">
    <property type="entry name" value="Glyco_trans_2-like"/>
</dbReference>
<proteinExistence type="predicted"/>
<dbReference type="PANTHER" id="PTHR48090:SF7">
    <property type="entry name" value="RFBJ PROTEIN"/>
    <property type="match status" value="1"/>
</dbReference>
<feature type="non-terminal residue" evidence="2">
    <location>
        <position position="125"/>
    </location>
</feature>
<dbReference type="InterPro" id="IPR050256">
    <property type="entry name" value="Glycosyltransferase_2"/>
</dbReference>
<organism evidence="2">
    <name type="scientific">marine metagenome</name>
    <dbReference type="NCBI Taxonomy" id="408172"/>
    <lineage>
        <taxon>unclassified sequences</taxon>
        <taxon>metagenomes</taxon>
        <taxon>ecological metagenomes</taxon>
    </lineage>
</organism>